<dbReference type="InterPro" id="IPR050870">
    <property type="entry name" value="FAST_kinase"/>
</dbReference>
<dbReference type="PANTHER" id="PTHR21228:SF40">
    <property type="entry name" value="LD45607P"/>
    <property type="match status" value="1"/>
</dbReference>
<dbReference type="AlphaFoldDB" id="A0A1B6GK78"/>
<gene>
    <name evidence="4" type="ORF">g.21668</name>
</gene>
<dbReference type="PROSITE" id="PS51286">
    <property type="entry name" value="RAP"/>
    <property type="match status" value="1"/>
</dbReference>
<dbReference type="PANTHER" id="PTHR21228">
    <property type="entry name" value="FAST LEU-RICH DOMAIN-CONTAINING"/>
    <property type="match status" value="1"/>
</dbReference>
<dbReference type="EMBL" id="GECZ01006978">
    <property type="protein sequence ID" value="JAS62791.1"/>
    <property type="molecule type" value="Transcribed_RNA"/>
</dbReference>
<dbReference type="SMART" id="SM00952">
    <property type="entry name" value="RAP"/>
    <property type="match status" value="1"/>
</dbReference>
<dbReference type="GO" id="GO:0005759">
    <property type="term" value="C:mitochondrial matrix"/>
    <property type="evidence" value="ECO:0007669"/>
    <property type="project" value="TreeGrafter"/>
</dbReference>
<proteinExistence type="predicted"/>
<evidence type="ECO:0000256" key="2">
    <source>
        <dbReference type="ARBA" id="ARBA00023128"/>
    </source>
</evidence>
<sequence>MSRVFLRSALYCKSCTNSVVTNHLCSRGLFSVFQSVNKCTKRDELGQTMILLEDGSNIRELPIIVRKVSNTSIIFSENKTSNGGNALVKVDQDSKIDVSSDKLDGSYKSNSNDLEAQEIIDYFNKCYTARGIFAILETIPANEVTPNVALQALKKIVTLENNKTFRNTVGETYRNIESEANKIGLHENETFTRTAVLSRLVDKILTSRDSDILLNGYLIVNRDIIGKYIDQDNKNRFTNEILCRVTDGKFSINQTCEAIKIFSDITNKFNENVDKLWMGITEKSNEITKNNIMNIVRCLPYLNKSRKVVLSVVEKKLFDFWYTIDGHDVAEILVILTQIKSNSPRILSILSQWVNKNIHTATEDDLIEIINGFCLVNYNNGSIEQALERYVKAKGVSIKNPALMGSIMDYCSKFHVRSPVLLQGAAEYIVVHGNSLSPVLLQRLFLPLGKLFYQPTNGYNFWRVLEATLEEKFIQFRPEEAIDMLLHCVYLQKYPLNFVKKVFNPYFLDRLHSYKNKEIIILSRSKLQILDIAMTLECSQYQGPILPKPLNSPPIWQDGRVKRMTNNIRSILSDIAGSPECMAYNMIPARLPSSDIYVIDALMLNKSPSIKMWPINLERDYNLHTAIIIHTPEHYCSHGKHLLGKQEMRKRHFRYLGLKVVSLDLNELAKLRVHPRALRNYIEEMFCSAELPFPKIVSLAKP</sequence>
<reference evidence="4" key="1">
    <citation type="submission" date="2015-11" db="EMBL/GenBank/DDBJ databases">
        <title>De novo transcriptome assembly of four potential Pierce s Disease insect vectors from Arizona vineyards.</title>
        <authorList>
            <person name="Tassone E.E."/>
        </authorList>
    </citation>
    <scope>NUCLEOTIDE SEQUENCE</scope>
</reference>
<accession>A0A1B6GK78</accession>
<dbReference type="GO" id="GO:0044528">
    <property type="term" value="P:regulation of mitochondrial mRNA stability"/>
    <property type="evidence" value="ECO:0007669"/>
    <property type="project" value="InterPro"/>
</dbReference>
<evidence type="ECO:0000259" key="3">
    <source>
        <dbReference type="PROSITE" id="PS51286"/>
    </source>
</evidence>
<evidence type="ECO:0000256" key="1">
    <source>
        <dbReference type="ARBA" id="ARBA00004173"/>
    </source>
</evidence>
<evidence type="ECO:0000313" key="4">
    <source>
        <dbReference type="EMBL" id="JAS62791.1"/>
    </source>
</evidence>
<dbReference type="Pfam" id="PF06743">
    <property type="entry name" value="FAST_1"/>
    <property type="match status" value="1"/>
</dbReference>
<protein>
    <recommendedName>
        <fullName evidence="3">RAP domain-containing protein</fullName>
    </recommendedName>
</protein>
<dbReference type="GO" id="GO:0003723">
    <property type="term" value="F:RNA binding"/>
    <property type="evidence" value="ECO:0007669"/>
    <property type="project" value="TreeGrafter"/>
</dbReference>
<name>A0A1B6GK78_9HEMI</name>
<dbReference type="InterPro" id="IPR013584">
    <property type="entry name" value="RAP"/>
</dbReference>
<organism evidence="4">
    <name type="scientific">Cuerna arida</name>
    <dbReference type="NCBI Taxonomy" id="1464854"/>
    <lineage>
        <taxon>Eukaryota</taxon>
        <taxon>Metazoa</taxon>
        <taxon>Ecdysozoa</taxon>
        <taxon>Arthropoda</taxon>
        <taxon>Hexapoda</taxon>
        <taxon>Insecta</taxon>
        <taxon>Pterygota</taxon>
        <taxon>Neoptera</taxon>
        <taxon>Paraneoptera</taxon>
        <taxon>Hemiptera</taxon>
        <taxon>Auchenorrhyncha</taxon>
        <taxon>Membracoidea</taxon>
        <taxon>Cicadellidae</taxon>
        <taxon>Cicadellinae</taxon>
        <taxon>Proconiini</taxon>
        <taxon>Cuerna</taxon>
    </lineage>
</organism>
<keyword evidence="2" id="KW-0496">Mitochondrion</keyword>
<dbReference type="GO" id="GO:0035770">
    <property type="term" value="C:ribonucleoprotein granule"/>
    <property type="evidence" value="ECO:0007669"/>
    <property type="project" value="TreeGrafter"/>
</dbReference>
<dbReference type="InterPro" id="IPR010622">
    <property type="entry name" value="FAST_Leu-rich"/>
</dbReference>
<feature type="domain" description="RAP" evidence="3">
    <location>
        <begin position="625"/>
        <end position="684"/>
    </location>
</feature>
<comment type="subcellular location">
    <subcellularLocation>
        <location evidence="1">Mitochondrion</location>
    </subcellularLocation>
</comment>
<dbReference type="GO" id="GO:0000963">
    <property type="term" value="P:mitochondrial RNA processing"/>
    <property type="evidence" value="ECO:0007669"/>
    <property type="project" value="TreeGrafter"/>
</dbReference>